<evidence type="ECO:0000256" key="1">
    <source>
        <dbReference type="SAM" id="SignalP"/>
    </source>
</evidence>
<comment type="caution">
    <text evidence="2">The sequence shown here is derived from an EMBL/GenBank/DDBJ whole genome shotgun (WGS) entry which is preliminary data.</text>
</comment>
<accession>A0ABS1FZ87</accession>
<evidence type="ECO:0008006" key="4">
    <source>
        <dbReference type="Google" id="ProtNLM"/>
    </source>
</evidence>
<gene>
    <name evidence="2" type="ORF">JHL15_18520</name>
</gene>
<dbReference type="EMBL" id="JAENHK010000010">
    <property type="protein sequence ID" value="MBK1897767.1"/>
    <property type="molecule type" value="Genomic_DNA"/>
</dbReference>
<sequence length="209" mass="23992">MKVLALCALMVVNLHAQVLTESTKKERRSMVEAGSFLSFSSYKESQMPGVYVGYWHRFPIDENKAHLEFGLNFYHSTSIYDFDYGKNGELYHVRSKEFLLNIGLRMVKEYPVRSNSLEWVSELSMHNLFFSGNGIPGDKPEKDNGNTIYVDTNTRSIASIRMGQGIRFWKNNFGLGIQGSYMPFRLLQKNAVPSGFNSFSIETSIYFKF</sequence>
<proteinExistence type="predicted"/>
<feature type="chain" id="PRO_5046345480" description="Outer membrane protein beta-barrel domain-containing protein" evidence="1">
    <location>
        <begin position="17"/>
        <end position="209"/>
    </location>
</feature>
<evidence type="ECO:0000313" key="2">
    <source>
        <dbReference type="EMBL" id="MBK1897767.1"/>
    </source>
</evidence>
<keyword evidence="3" id="KW-1185">Reference proteome</keyword>
<protein>
    <recommendedName>
        <fullName evidence="4">Outer membrane protein beta-barrel domain-containing protein</fullName>
    </recommendedName>
</protein>
<dbReference type="RefSeq" id="WP_200248179.1">
    <property type="nucleotide sequence ID" value="NZ_JAENHK010000010.1"/>
</dbReference>
<name>A0ABS1FZ87_9FLAO</name>
<organism evidence="2 3">
    <name type="scientific">Chryseobacterium paridis</name>
    <dbReference type="NCBI Taxonomy" id="2800328"/>
    <lineage>
        <taxon>Bacteria</taxon>
        <taxon>Pseudomonadati</taxon>
        <taxon>Bacteroidota</taxon>
        <taxon>Flavobacteriia</taxon>
        <taxon>Flavobacteriales</taxon>
        <taxon>Weeksellaceae</taxon>
        <taxon>Chryseobacterium group</taxon>
        <taxon>Chryseobacterium</taxon>
    </lineage>
</organism>
<reference evidence="3" key="1">
    <citation type="submission" date="2021-01" db="EMBL/GenBank/DDBJ databases">
        <title>Genome public.</title>
        <authorList>
            <person name="Liu C."/>
            <person name="Sun Q."/>
        </authorList>
    </citation>
    <scope>NUCLEOTIDE SEQUENCE [LARGE SCALE GENOMIC DNA]</scope>
    <source>
        <strain evidence="3">YIM B02567</strain>
    </source>
</reference>
<evidence type="ECO:0000313" key="3">
    <source>
        <dbReference type="Proteomes" id="UP000628669"/>
    </source>
</evidence>
<dbReference type="Proteomes" id="UP000628669">
    <property type="component" value="Unassembled WGS sequence"/>
</dbReference>
<feature type="signal peptide" evidence="1">
    <location>
        <begin position="1"/>
        <end position="16"/>
    </location>
</feature>
<keyword evidence="1" id="KW-0732">Signal</keyword>